<sequence length="66" mass="7422">MPLDITLFGIQMPTLLPIFVAAAVVQILLDRVMSDGGLYNHVWHPGLFRTAVFVCLFCTPCLLIYR</sequence>
<dbReference type="EMBL" id="CP002355">
    <property type="protein sequence ID" value="ADR33296.1"/>
    <property type="molecule type" value="Genomic_DNA"/>
</dbReference>
<dbReference type="InterPro" id="IPR012451">
    <property type="entry name" value="DUF1656"/>
</dbReference>
<dbReference type="Pfam" id="PF07869">
    <property type="entry name" value="DUF1656"/>
    <property type="match status" value="1"/>
</dbReference>
<dbReference type="eggNOG" id="ENOG5033A7D">
    <property type="taxonomic scope" value="Bacteria"/>
</dbReference>
<evidence type="ECO:0000256" key="1">
    <source>
        <dbReference type="ARBA" id="ARBA00022475"/>
    </source>
</evidence>
<evidence type="ECO:0008006" key="8">
    <source>
        <dbReference type="Google" id="ProtNLM"/>
    </source>
</evidence>
<dbReference type="AlphaFoldDB" id="E4U0S0"/>
<evidence type="ECO:0000256" key="2">
    <source>
        <dbReference type="ARBA" id="ARBA00022692"/>
    </source>
</evidence>
<organism evidence="6 7">
    <name type="scientific">Sulfuricurvum kujiense (strain ATCC BAA-921 / DSM 16994 / JCM 11577 / YK-1)</name>
    <dbReference type="NCBI Taxonomy" id="709032"/>
    <lineage>
        <taxon>Bacteria</taxon>
        <taxon>Pseudomonadati</taxon>
        <taxon>Campylobacterota</taxon>
        <taxon>Epsilonproteobacteria</taxon>
        <taxon>Campylobacterales</taxon>
        <taxon>Sulfurimonadaceae</taxon>
        <taxon>Sulfuricurvum</taxon>
    </lineage>
</organism>
<evidence type="ECO:0000313" key="7">
    <source>
        <dbReference type="Proteomes" id="UP000008721"/>
    </source>
</evidence>
<keyword evidence="3 5" id="KW-1133">Transmembrane helix</keyword>
<keyword evidence="2 5" id="KW-0812">Transmembrane</keyword>
<feature type="transmembrane region" description="Helical" evidence="5">
    <location>
        <begin position="7"/>
        <end position="27"/>
    </location>
</feature>
<protein>
    <recommendedName>
        <fullName evidence="8">DUF1656 domain-containing protein</fullName>
    </recommendedName>
</protein>
<dbReference type="RefSeq" id="WP_013459493.1">
    <property type="nucleotide sequence ID" value="NC_014762.1"/>
</dbReference>
<evidence type="ECO:0000256" key="4">
    <source>
        <dbReference type="ARBA" id="ARBA00023136"/>
    </source>
</evidence>
<reference evidence="6 7" key="1">
    <citation type="journal article" date="2012" name="Stand. Genomic Sci.">
        <title>Complete genome sequence of the sulfur compounds oxidizing chemolithoautotroph Sulfuricurvum kujiense type strain (YK-1(T)).</title>
        <authorList>
            <person name="Han C."/>
            <person name="Kotsyurbenko O."/>
            <person name="Chertkov O."/>
            <person name="Held B."/>
            <person name="Lapidus A."/>
            <person name="Nolan M."/>
            <person name="Lucas S."/>
            <person name="Hammon N."/>
            <person name="Deshpande S."/>
            <person name="Cheng J.F."/>
            <person name="Tapia R."/>
            <person name="Goodwin L.A."/>
            <person name="Pitluck S."/>
            <person name="Liolios K."/>
            <person name="Pagani I."/>
            <person name="Ivanova N."/>
            <person name="Mavromatis K."/>
            <person name="Mikhailova N."/>
            <person name="Pati A."/>
            <person name="Chen A."/>
            <person name="Palaniappan K."/>
            <person name="Land M."/>
            <person name="Hauser L."/>
            <person name="Chang Y.J."/>
            <person name="Jeffries C.D."/>
            <person name="Brambilla E.M."/>
            <person name="Rohde M."/>
            <person name="Spring S."/>
            <person name="Sikorski J."/>
            <person name="Goker M."/>
            <person name="Woyke T."/>
            <person name="Bristow J."/>
            <person name="Eisen J.A."/>
            <person name="Markowitz V."/>
            <person name="Hugenholtz P."/>
            <person name="Kyrpides N.C."/>
            <person name="Klenk H.P."/>
            <person name="Detter J.C."/>
        </authorList>
    </citation>
    <scope>NUCLEOTIDE SEQUENCE [LARGE SCALE GENOMIC DNA]</scope>
    <source>
        <strain evidence="7">ATCC BAA-921 / DSM 16994 / JCM 11577 / YK-1</strain>
    </source>
</reference>
<accession>E4U0S0</accession>
<dbReference type="Proteomes" id="UP000008721">
    <property type="component" value="Chromosome"/>
</dbReference>
<keyword evidence="7" id="KW-1185">Reference proteome</keyword>
<evidence type="ECO:0000256" key="3">
    <source>
        <dbReference type="ARBA" id="ARBA00022989"/>
    </source>
</evidence>
<proteinExistence type="predicted"/>
<dbReference type="STRING" id="709032.Sulku_0630"/>
<dbReference type="OrthoDB" id="6080293at2"/>
<gene>
    <name evidence="6" type="ordered locus">Sulku_0630</name>
</gene>
<name>E4U0S0_SULKY</name>
<keyword evidence="4 5" id="KW-0472">Membrane</keyword>
<dbReference type="HOGENOM" id="CLU_188292_3_0_7"/>
<keyword evidence="1" id="KW-1003">Cell membrane</keyword>
<evidence type="ECO:0000256" key="5">
    <source>
        <dbReference type="SAM" id="Phobius"/>
    </source>
</evidence>
<evidence type="ECO:0000313" key="6">
    <source>
        <dbReference type="EMBL" id="ADR33296.1"/>
    </source>
</evidence>
<feature type="transmembrane region" description="Helical" evidence="5">
    <location>
        <begin position="47"/>
        <end position="65"/>
    </location>
</feature>
<dbReference type="KEGG" id="sku:Sulku_0630"/>